<dbReference type="GO" id="GO:0006352">
    <property type="term" value="P:DNA-templated transcription initiation"/>
    <property type="evidence" value="ECO:0007669"/>
    <property type="project" value="InterPro"/>
</dbReference>
<evidence type="ECO:0000256" key="1">
    <source>
        <dbReference type="ARBA" id="ARBA00010641"/>
    </source>
</evidence>
<dbReference type="InterPro" id="IPR039425">
    <property type="entry name" value="RNA_pol_sigma-70-like"/>
</dbReference>
<dbReference type="GO" id="GO:0016987">
    <property type="term" value="F:sigma factor activity"/>
    <property type="evidence" value="ECO:0007669"/>
    <property type="project" value="UniProtKB-KW"/>
</dbReference>
<evidence type="ECO:0000313" key="8">
    <source>
        <dbReference type="Proteomes" id="UP000077701"/>
    </source>
</evidence>
<gene>
    <name evidence="7" type="ORF">PS9374_05662</name>
</gene>
<dbReference type="InterPro" id="IPR007627">
    <property type="entry name" value="RNA_pol_sigma70_r2"/>
</dbReference>
<keyword evidence="2" id="KW-0805">Transcription regulation</keyword>
<evidence type="ECO:0000313" key="7">
    <source>
        <dbReference type="EMBL" id="GAT69982.1"/>
    </source>
</evidence>
<dbReference type="SUPFAM" id="SSF88659">
    <property type="entry name" value="Sigma3 and sigma4 domains of RNA polymerase sigma factors"/>
    <property type="match status" value="1"/>
</dbReference>
<dbReference type="AlphaFoldDB" id="A0A171DM36"/>
<dbReference type="SUPFAM" id="SSF88946">
    <property type="entry name" value="Sigma2 domain of RNA polymerase sigma factors"/>
    <property type="match status" value="1"/>
</dbReference>
<dbReference type="Pfam" id="PF04542">
    <property type="entry name" value="Sigma70_r2"/>
    <property type="match status" value="1"/>
</dbReference>
<sequence length="190" mass="20883">MDETGRALARRFRAGDETALAELYTVHSARLHATALRLLGDPDLAAEAVQRALVRAWRAAPGFDEEREPLPWLYAIVRRTARDVHRDARRAAGGQVALDEAAHLAAEPPCLEREWLGLQVRRALALLHPDERGVLRMAYYDGMTQAEIALELGLPLGTVKSRTARALRRTAGLLHHVGGPRAAARPLGTE</sequence>
<keyword evidence="8" id="KW-1185">Reference proteome</keyword>
<name>A0A171DM36_9ACTN</name>
<evidence type="ECO:0000256" key="3">
    <source>
        <dbReference type="ARBA" id="ARBA00023082"/>
    </source>
</evidence>
<reference evidence="7 8" key="1">
    <citation type="journal article" date="2016" name="Genome Announc.">
        <title>Draft Genome Sequence of Planomonospora sphaerica JCM9374, a Rare Actinomycete.</title>
        <authorList>
            <person name="Dohra H."/>
            <person name="Suzuki T."/>
            <person name="Inoue Y."/>
            <person name="Kodani S."/>
        </authorList>
    </citation>
    <scope>NUCLEOTIDE SEQUENCE [LARGE SCALE GENOMIC DNA]</scope>
    <source>
        <strain evidence="7 8">JCM 9374</strain>
    </source>
</reference>
<feature type="domain" description="RNA polymerase sigma factor 70 region 4 type 2" evidence="6">
    <location>
        <begin position="119"/>
        <end position="169"/>
    </location>
</feature>
<comment type="similarity">
    <text evidence="1">Belongs to the sigma-70 factor family. ECF subfamily.</text>
</comment>
<dbReference type="InterPro" id="IPR014284">
    <property type="entry name" value="RNA_pol_sigma-70_dom"/>
</dbReference>
<feature type="domain" description="RNA polymerase sigma-70 region 2" evidence="5">
    <location>
        <begin position="23"/>
        <end position="90"/>
    </location>
</feature>
<keyword evidence="3" id="KW-0731">Sigma factor</keyword>
<proteinExistence type="inferred from homology"/>
<evidence type="ECO:0000259" key="5">
    <source>
        <dbReference type="Pfam" id="PF04542"/>
    </source>
</evidence>
<reference evidence="8" key="2">
    <citation type="submission" date="2016-04" db="EMBL/GenBank/DDBJ databases">
        <title>Planomonospora sphaerica JCM9374 whole genome shotgun sequence.</title>
        <authorList>
            <person name="Suzuki T."/>
            <person name="Dohra H."/>
            <person name="Kodani S."/>
        </authorList>
    </citation>
    <scope>NUCLEOTIDE SEQUENCE [LARGE SCALE GENOMIC DNA]</scope>
    <source>
        <strain evidence="8">JCM 9374</strain>
    </source>
</reference>
<evidence type="ECO:0000256" key="4">
    <source>
        <dbReference type="ARBA" id="ARBA00023163"/>
    </source>
</evidence>
<dbReference type="EMBL" id="BDCX01000015">
    <property type="protein sequence ID" value="GAT69982.1"/>
    <property type="molecule type" value="Genomic_DNA"/>
</dbReference>
<dbReference type="STRING" id="161355.PS9374_05662"/>
<dbReference type="InterPro" id="IPR013324">
    <property type="entry name" value="RNA_pol_sigma_r3/r4-like"/>
</dbReference>
<dbReference type="Gene3D" id="1.10.10.10">
    <property type="entry name" value="Winged helix-like DNA-binding domain superfamily/Winged helix DNA-binding domain"/>
    <property type="match status" value="1"/>
</dbReference>
<keyword evidence="4" id="KW-0804">Transcription</keyword>
<dbReference type="Gene3D" id="1.10.1740.10">
    <property type="match status" value="1"/>
</dbReference>
<dbReference type="GO" id="GO:0003677">
    <property type="term" value="F:DNA binding"/>
    <property type="evidence" value="ECO:0007669"/>
    <property type="project" value="InterPro"/>
</dbReference>
<evidence type="ECO:0000256" key="2">
    <source>
        <dbReference type="ARBA" id="ARBA00023015"/>
    </source>
</evidence>
<dbReference type="PANTHER" id="PTHR43133:SF62">
    <property type="entry name" value="RNA POLYMERASE SIGMA FACTOR SIGZ"/>
    <property type="match status" value="1"/>
</dbReference>
<dbReference type="NCBIfam" id="TIGR02937">
    <property type="entry name" value="sigma70-ECF"/>
    <property type="match status" value="1"/>
</dbReference>
<dbReference type="InterPro" id="IPR036388">
    <property type="entry name" value="WH-like_DNA-bd_sf"/>
</dbReference>
<protein>
    <submittedName>
        <fullName evidence="7">ECF subfamily RNA polymerase sigma-24 subunit</fullName>
    </submittedName>
</protein>
<dbReference type="Proteomes" id="UP000077701">
    <property type="component" value="Unassembled WGS sequence"/>
</dbReference>
<dbReference type="InterPro" id="IPR013325">
    <property type="entry name" value="RNA_pol_sigma_r2"/>
</dbReference>
<dbReference type="Pfam" id="PF08281">
    <property type="entry name" value="Sigma70_r4_2"/>
    <property type="match status" value="1"/>
</dbReference>
<organism evidence="7 8">
    <name type="scientific">Planomonospora sphaerica</name>
    <dbReference type="NCBI Taxonomy" id="161355"/>
    <lineage>
        <taxon>Bacteria</taxon>
        <taxon>Bacillati</taxon>
        <taxon>Actinomycetota</taxon>
        <taxon>Actinomycetes</taxon>
        <taxon>Streptosporangiales</taxon>
        <taxon>Streptosporangiaceae</taxon>
        <taxon>Planomonospora</taxon>
    </lineage>
</organism>
<accession>A0A171DM36</accession>
<dbReference type="InterPro" id="IPR013249">
    <property type="entry name" value="RNA_pol_sigma70_r4_t2"/>
</dbReference>
<comment type="caution">
    <text evidence="7">The sequence shown here is derived from an EMBL/GenBank/DDBJ whole genome shotgun (WGS) entry which is preliminary data.</text>
</comment>
<evidence type="ECO:0000259" key="6">
    <source>
        <dbReference type="Pfam" id="PF08281"/>
    </source>
</evidence>
<dbReference type="CDD" id="cd06171">
    <property type="entry name" value="Sigma70_r4"/>
    <property type="match status" value="1"/>
</dbReference>
<dbReference type="PANTHER" id="PTHR43133">
    <property type="entry name" value="RNA POLYMERASE ECF-TYPE SIGMA FACTO"/>
    <property type="match status" value="1"/>
</dbReference>